<dbReference type="Gene3D" id="3.40.720.10">
    <property type="entry name" value="Alkaline Phosphatase, subunit A"/>
    <property type="match status" value="1"/>
</dbReference>
<evidence type="ECO:0000256" key="1">
    <source>
        <dbReference type="ARBA" id="ARBA00008779"/>
    </source>
</evidence>
<accession>A0A518KD86</accession>
<dbReference type="CDD" id="cd16146">
    <property type="entry name" value="ARS_like"/>
    <property type="match status" value="1"/>
</dbReference>
<proteinExistence type="inferred from homology"/>
<evidence type="ECO:0000313" key="5">
    <source>
        <dbReference type="EMBL" id="QDV75719.1"/>
    </source>
</evidence>
<dbReference type="RefSeq" id="WP_145115478.1">
    <property type="nucleotide sequence ID" value="NZ_CP036349.1"/>
</dbReference>
<evidence type="ECO:0000313" key="6">
    <source>
        <dbReference type="Proteomes" id="UP000316426"/>
    </source>
</evidence>
<dbReference type="Proteomes" id="UP000316426">
    <property type="component" value="Chromosome"/>
</dbReference>
<keyword evidence="3" id="KW-0732">Signal</keyword>
<dbReference type="Pfam" id="PF00884">
    <property type="entry name" value="Sulfatase"/>
    <property type="match status" value="1"/>
</dbReference>
<evidence type="ECO:0000256" key="3">
    <source>
        <dbReference type="SAM" id="SignalP"/>
    </source>
</evidence>
<dbReference type="KEGG" id="bmei:Spa11_39400"/>
<dbReference type="PANTHER" id="PTHR42693:SF53">
    <property type="entry name" value="ENDO-4-O-SULFATASE"/>
    <property type="match status" value="1"/>
</dbReference>
<dbReference type="InterPro" id="IPR000917">
    <property type="entry name" value="Sulfatase_N"/>
</dbReference>
<gene>
    <name evidence="5" type="primary">atsA_12</name>
    <name evidence="5" type="ORF">Spa11_39400</name>
</gene>
<organism evidence="5 6">
    <name type="scientific">Botrimarina mediterranea</name>
    <dbReference type="NCBI Taxonomy" id="2528022"/>
    <lineage>
        <taxon>Bacteria</taxon>
        <taxon>Pseudomonadati</taxon>
        <taxon>Planctomycetota</taxon>
        <taxon>Planctomycetia</taxon>
        <taxon>Pirellulales</taxon>
        <taxon>Lacipirellulaceae</taxon>
        <taxon>Botrimarina</taxon>
    </lineage>
</organism>
<keyword evidence="6" id="KW-1185">Reference proteome</keyword>
<dbReference type="SUPFAM" id="SSF53649">
    <property type="entry name" value="Alkaline phosphatase-like"/>
    <property type="match status" value="1"/>
</dbReference>
<dbReference type="Gene3D" id="3.30.1120.10">
    <property type="match status" value="1"/>
</dbReference>
<dbReference type="PANTHER" id="PTHR42693">
    <property type="entry name" value="ARYLSULFATASE FAMILY MEMBER"/>
    <property type="match status" value="1"/>
</dbReference>
<comment type="similarity">
    <text evidence="1">Belongs to the sulfatase family.</text>
</comment>
<feature type="signal peptide" evidence="3">
    <location>
        <begin position="1"/>
        <end position="34"/>
    </location>
</feature>
<dbReference type="EC" id="3.1.6.1" evidence="5"/>
<evidence type="ECO:0000256" key="2">
    <source>
        <dbReference type="ARBA" id="ARBA00022801"/>
    </source>
</evidence>
<evidence type="ECO:0000259" key="4">
    <source>
        <dbReference type="Pfam" id="PF00884"/>
    </source>
</evidence>
<reference evidence="5 6" key="1">
    <citation type="submission" date="2019-02" db="EMBL/GenBank/DDBJ databases">
        <title>Deep-cultivation of Planctomycetes and their phenomic and genomic characterization uncovers novel biology.</title>
        <authorList>
            <person name="Wiegand S."/>
            <person name="Jogler M."/>
            <person name="Boedeker C."/>
            <person name="Pinto D."/>
            <person name="Vollmers J."/>
            <person name="Rivas-Marin E."/>
            <person name="Kohn T."/>
            <person name="Peeters S.H."/>
            <person name="Heuer A."/>
            <person name="Rast P."/>
            <person name="Oberbeckmann S."/>
            <person name="Bunk B."/>
            <person name="Jeske O."/>
            <person name="Meyerdierks A."/>
            <person name="Storesund J.E."/>
            <person name="Kallscheuer N."/>
            <person name="Luecker S."/>
            <person name="Lage O.M."/>
            <person name="Pohl T."/>
            <person name="Merkel B.J."/>
            <person name="Hornburger P."/>
            <person name="Mueller R.-W."/>
            <person name="Bruemmer F."/>
            <person name="Labrenz M."/>
            <person name="Spormann A.M."/>
            <person name="Op den Camp H."/>
            <person name="Overmann J."/>
            <person name="Amann R."/>
            <person name="Jetten M.S.M."/>
            <person name="Mascher T."/>
            <person name="Medema M.H."/>
            <person name="Devos D.P."/>
            <person name="Kaster A.-K."/>
            <person name="Ovreas L."/>
            <person name="Rohde M."/>
            <person name="Galperin M.Y."/>
            <person name="Jogler C."/>
        </authorList>
    </citation>
    <scope>NUCLEOTIDE SEQUENCE [LARGE SCALE GENOMIC DNA]</scope>
    <source>
        <strain evidence="5 6">Spa11</strain>
    </source>
</reference>
<dbReference type="GO" id="GO:0004065">
    <property type="term" value="F:arylsulfatase activity"/>
    <property type="evidence" value="ECO:0007669"/>
    <property type="project" value="UniProtKB-EC"/>
</dbReference>
<dbReference type="AlphaFoldDB" id="A0A518KD86"/>
<sequence length="597" mass="65122" precursor="true">MPSLVAVLAAGHSLIVPIPAAVLALAALAQLAPAADAPPNVLVVIADDLGWGDLSAHGNKQLQTPIVDRLADEGVSFERFYVQPVCAPTRAEFLVGRHHLRVGVTGVSQGCERLDAGVPTIADAFRAAGYATGLFGKWHNGTQPPYHPVCRGFDEFYGFTSGHWGHYYDFWLDHNNRMVMGQGYCADDFTNHAIGFMDAMSDAPFFAVVAFNTPHSPMQVPDRWWNRHRTQTITQQGTDANREDVDHTRAALAMCENLDWNVGRLLAHLESRGISDNTIVVFFSDNGPNGHRWNAGLRGVKGSTDEGGVRSPLIVRWPKRLSPGTIVHSPACVLDLPPTLASLCGVALAATEELDGADLSTELVGEAAPASQDRTLLSHWNGRVATRRGRHVLDDRGRLYDLVTDPGQTQDVAAREPEIATDLSSAADAWLERFTAKRLGKAQPFTVGHPEYPRAYLPARDAEGVGRVVRSNRFPNCTYFTGWSGHNDAVVWDVEVLTPGVYHAEFYLAVPPAAVGGSLVLETSMGATRIALTEATDCEPLGPAMDRVLRQEGPVMNFRSFDGTALKLEAGRQELRVSWDDFSNKGPLLWQLCLERQ</sequence>
<name>A0A518KD86_9BACT</name>
<dbReference type="InterPro" id="IPR017850">
    <property type="entry name" value="Alkaline_phosphatase_core_sf"/>
</dbReference>
<dbReference type="EMBL" id="CP036349">
    <property type="protein sequence ID" value="QDV75719.1"/>
    <property type="molecule type" value="Genomic_DNA"/>
</dbReference>
<keyword evidence="2 5" id="KW-0378">Hydrolase</keyword>
<protein>
    <submittedName>
        <fullName evidence="5">Arylsulfatase</fullName>
        <ecNumber evidence="5">3.1.6.1</ecNumber>
    </submittedName>
</protein>
<dbReference type="InterPro" id="IPR050738">
    <property type="entry name" value="Sulfatase"/>
</dbReference>
<feature type="domain" description="Sulfatase N-terminal" evidence="4">
    <location>
        <begin position="39"/>
        <end position="346"/>
    </location>
</feature>
<feature type="chain" id="PRO_5021730674" evidence="3">
    <location>
        <begin position="35"/>
        <end position="597"/>
    </location>
</feature>